<feature type="region of interest" description="Disordered" evidence="6">
    <location>
        <begin position="1"/>
        <end position="20"/>
    </location>
</feature>
<protein>
    <submittedName>
        <fullName evidence="8">CYFA0S10e01574g1_1</fullName>
    </submittedName>
</protein>
<feature type="transmembrane region" description="Helical" evidence="7">
    <location>
        <begin position="373"/>
        <end position="393"/>
    </location>
</feature>
<evidence type="ECO:0000256" key="6">
    <source>
        <dbReference type="SAM" id="MobiDB-lite"/>
    </source>
</evidence>
<keyword evidence="3 7" id="KW-0812">Transmembrane</keyword>
<evidence type="ECO:0000313" key="8">
    <source>
        <dbReference type="EMBL" id="CDR42725.1"/>
    </source>
</evidence>
<dbReference type="GO" id="GO:0016020">
    <property type="term" value="C:membrane"/>
    <property type="evidence" value="ECO:0007669"/>
    <property type="project" value="UniProtKB-SubCell"/>
</dbReference>
<feature type="region of interest" description="Disordered" evidence="6">
    <location>
        <begin position="618"/>
        <end position="653"/>
    </location>
</feature>
<sequence length="653" mass="74586">MADRPIQPAAPADEEQQEGNPLFSSLKRMAIIWIGMNLVMRFIGGNQESSKDKAGPVATTDSKGQMTLTPNLKSSFFTYISKPETAFTIDTVTKEDGTVETHEIKTMEQVIFENSQKPAVYYYPIWDQEGYTVDLKFFVNDKESVDVKDEPLWTVKDVELNSKNDHTEHFTLTVPDSVKYHNGSLYLHAFIANPNNASEAGYKRLELSTYMPKRKEVKLHKLIGGDDTDETEEPETQSTKEMPIVAYWHPNVTVSIAKPPGIIDTRSLPPPLINVFPLDPLDRRDNSTGLVTQYFPLIYQNKFWQLKDHMNEINGTTETLDFNLHLDFAAFWKIQTLVIFSDGLQQQQNNPMAMTDGSEIDGIKKILLDTNPYLLGITMIVTLLHTLLEFLAFKSDISHWKNKKNNVGVSVRSIVANVVQQVITLLYLIDNSDGTSYMILFSQGMGILVEAWKITTVVNIEVVWNGIIPSLNITDKYELSETEEKTKEYDSIAFKYLYMVAAPLLIAYAAYSVMYKEHKSWYSFVVSTLVGFVYTYGFLTLVPSVYINYRLKSVAHVPKKAMAYKVVNTFIDDLFAFVVKMPWLHRLATLRDDVIFFIYLYQTWIYRVDYSRINEFGQGGDEDEEEEETSEEKTAAVTSTKKLNGKKESKKQK</sequence>
<dbReference type="PANTHER" id="PTHR21347:SF0">
    <property type="entry name" value="LIPID SCRAMBLASE CLPTM1L"/>
    <property type="match status" value="1"/>
</dbReference>
<organism evidence="8">
    <name type="scientific">Cyberlindnera fabianii</name>
    <name type="common">Yeast</name>
    <name type="synonym">Hansenula fabianii</name>
    <dbReference type="NCBI Taxonomy" id="36022"/>
    <lineage>
        <taxon>Eukaryota</taxon>
        <taxon>Fungi</taxon>
        <taxon>Dikarya</taxon>
        <taxon>Ascomycota</taxon>
        <taxon>Saccharomycotina</taxon>
        <taxon>Saccharomycetes</taxon>
        <taxon>Phaffomycetales</taxon>
        <taxon>Phaffomycetaceae</taxon>
        <taxon>Cyberlindnera</taxon>
    </lineage>
</organism>
<feature type="compositionally biased region" description="Acidic residues" evidence="6">
    <location>
        <begin position="620"/>
        <end position="630"/>
    </location>
</feature>
<evidence type="ECO:0000256" key="4">
    <source>
        <dbReference type="ARBA" id="ARBA00022989"/>
    </source>
</evidence>
<evidence type="ECO:0000256" key="2">
    <source>
        <dbReference type="ARBA" id="ARBA00009310"/>
    </source>
</evidence>
<reference evidence="8" key="1">
    <citation type="journal article" date="2014" name="Genome Announc.">
        <title>Genome sequence of the yeast Cyberlindnera fabianii (Hansenula fabianii).</title>
        <authorList>
            <person name="Freel K.C."/>
            <person name="Sarilar V."/>
            <person name="Neuveglise C."/>
            <person name="Devillers H."/>
            <person name="Friedrich A."/>
            <person name="Schacherer J."/>
        </authorList>
    </citation>
    <scope>NUCLEOTIDE SEQUENCE</scope>
    <source>
        <strain evidence="8">YJS4271</strain>
    </source>
</reference>
<dbReference type="Pfam" id="PF05602">
    <property type="entry name" value="CLPTM1"/>
    <property type="match status" value="1"/>
</dbReference>
<evidence type="ECO:0000256" key="3">
    <source>
        <dbReference type="ARBA" id="ARBA00022692"/>
    </source>
</evidence>
<evidence type="ECO:0000256" key="5">
    <source>
        <dbReference type="ARBA" id="ARBA00023136"/>
    </source>
</evidence>
<dbReference type="GO" id="GO:0012505">
    <property type="term" value="C:endomembrane system"/>
    <property type="evidence" value="ECO:0007669"/>
    <property type="project" value="TreeGrafter"/>
</dbReference>
<comment type="subcellular location">
    <subcellularLocation>
        <location evidence="1">Membrane</location>
        <topology evidence="1">Multi-pass membrane protein</topology>
    </subcellularLocation>
</comment>
<name>A0A061B753_CYBFA</name>
<dbReference type="EMBL" id="LK052895">
    <property type="protein sequence ID" value="CDR42725.1"/>
    <property type="molecule type" value="Genomic_DNA"/>
</dbReference>
<dbReference type="PhylomeDB" id="A0A061B753"/>
<proteinExistence type="inferred from homology"/>
<dbReference type="AlphaFoldDB" id="A0A061B753"/>
<evidence type="ECO:0000256" key="7">
    <source>
        <dbReference type="SAM" id="Phobius"/>
    </source>
</evidence>
<evidence type="ECO:0000256" key="1">
    <source>
        <dbReference type="ARBA" id="ARBA00004141"/>
    </source>
</evidence>
<accession>A0A061B753</accession>
<keyword evidence="5 7" id="KW-0472">Membrane</keyword>
<dbReference type="OrthoDB" id="378564at2759"/>
<comment type="similarity">
    <text evidence="2">Belongs to the CLPTM1 family.</text>
</comment>
<gene>
    <name evidence="8" type="ORF">CYFA0S_10e01574g</name>
</gene>
<feature type="transmembrane region" description="Helical" evidence="7">
    <location>
        <begin position="496"/>
        <end position="515"/>
    </location>
</feature>
<feature type="transmembrane region" description="Helical" evidence="7">
    <location>
        <begin position="521"/>
        <end position="542"/>
    </location>
</feature>
<keyword evidence="4 7" id="KW-1133">Transmembrane helix</keyword>
<dbReference type="PANTHER" id="PTHR21347">
    <property type="entry name" value="CLEFT LIP AND PALATE ASSOCIATED TRANSMEMBRANE PROTEIN-RELATED"/>
    <property type="match status" value="1"/>
</dbReference>
<dbReference type="InterPro" id="IPR008429">
    <property type="entry name" value="CLPTM1"/>
</dbReference>
<dbReference type="VEuPathDB" id="FungiDB:BON22_3191"/>